<dbReference type="CDD" id="cd10456">
    <property type="entry name" value="GIY-YIG_UPF0213"/>
    <property type="match status" value="1"/>
</dbReference>
<dbReference type="RefSeq" id="WP_317123853.1">
    <property type="nucleotide sequence ID" value="NZ_CP162551.1"/>
</dbReference>
<proteinExistence type="inferred from homology"/>
<accession>A0AB39BPA6</accession>
<feature type="domain" description="GIY-YIG" evidence="2">
    <location>
        <begin position="1"/>
        <end position="76"/>
    </location>
</feature>
<dbReference type="SUPFAM" id="SSF82771">
    <property type="entry name" value="GIY-YIG endonuclease"/>
    <property type="match status" value="1"/>
</dbReference>
<sequence length="89" mass="10520">MGHYVYILECRDCSWYTGYTTDVKRRIGMHEDGRGAKYTRGRGPFTLKYVEKFETKKQALQVEYAIKKLNRKQKERYVLESGENNEATS</sequence>
<comment type="similarity">
    <text evidence="1">Belongs to the UPF0213 family.</text>
</comment>
<evidence type="ECO:0000256" key="1">
    <source>
        <dbReference type="ARBA" id="ARBA00007435"/>
    </source>
</evidence>
<evidence type="ECO:0000259" key="2">
    <source>
        <dbReference type="PROSITE" id="PS50164"/>
    </source>
</evidence>
<dbReference type="Pfam" id="PF01541">
    <property type="entry name" value="GIY-YIG"/>
    <property type="match status" value="1"/>
</dbReference>
<dbReference type="InterPro" id="IPR050190">
    <property type="entry name" value="UPF0213_domain"/>
</dbReference>
<protein>
    <submittedName>
        <fullName evidence="3">GIY-YIG nuclease family protein</fullName>
    </submittedName>
</protein>
<dbReference type="InterPro" id="IPR035901">
    <property type="entry name" value="GIY-YIG_endonuc_sf"/>
</dbReference>
<organism evidence="3">
    <name type="scientific">Alkalihalophilus sp. As8PL</name>
    <dbReference type="NCBI Taxonomy" id="3237103"/>
    <lineage>
        <taxon>Bacteria</taxon>
        <taxon>Bacillati</taxon>
        <taxon>Bacillota</taxon>
        <taxon>Bacilli</taxon>
        <taxon>Bacillales</taxon>
        <taxon>Bacillaceae</taxon>
        <taxon>Alkalihalophilus</taxon>
    </lineage>
</organism>
<dbReference type="PROSITE" id="PS50164">
    <property type="entry name" value="GIY_YIG"/>
    <property type="match status" value="1"/>
</dbReference>
<dbReference type="EMBL" id="CP162551">
    <property type="protein sequence ID" value="XDI35311.1"/>
    <property type="molecule type" value="Genomic_DNA"/>
</dbReference>
<dbReference type="Gene3D" id="3.40.1440.10">
    <property type="entry name" value="GIY-YIG endonuclease"/>
    <property type="match status" value="1"/>
</dbReference>
<name>A0AB39BPA6_9BACI</name>
<dbReference type="AlphaFoldDB" id="A0AB39BPA6"/>
<reference evidence="3" key="1">
    <citation type="submission" date="2024-07" db="EMBL/GenBank/DDBJ databases">
        <title>Identification and characteristics of an arsenic-resistant bacterial isolate, which belongs to a novel species.</title>
        <authorList>
            <person name="Juszczyk A."/>
            <person name="Kowalczyk A."/>
            <person name="Was K."/>
            <person name="Kosowicz W."/>
            <person name="Budzyn A."/>
            <person name="Latowski D."/>
        </authorList>
    </citation>
    <scope>NUCLEOTIDE SEQUENCE</scope>
    <source>
        <strain evidence="3">As8PL</strain>
    </source>
</reference>
<gene>
    <name evidence="3" type="ORF">AB3N04_11245</name>
</gene>
<dbReference type="InterPro" id="IPR000305">
    <property type="entry name" value="GIY-YIG_endonuc"/>
</dbReference>
<dbReference type="PANTHER" id="PTHR34477">
    <property type="entry name" value="UPF0213 PROTEIN YHBQ"/>
    <property type="match status" value="1"/>
</dbReference>
<dbReference type="PANTHER" id="PTHR34477:SF1">
    <property type="entry name" value="UPF0213 PROTEIN YHBQ"/>
    <property type="match status" value="1"/>
</dbReference>
<evidence type="ECO:0000313" key="3">
    <source>
        <dbReference type="EMBL" id="XDI35311.1"/>
    </source>
</evidence>